<evidence type="ECO:0000256" key="7">
    <source>
        <dbReference type="ARBA" id="ARBA00023002"/>
    </source>
</evidence>
<evidence type="ECO:0000256" key="10">
    <source>
        <dbReference type="ARBA" id="ARBA00047818"/>
    </source>
</evidence>
<comment type="catalytic activity">
    <reaction evidence="10 11">
        <text>L-kynurenine + NADPH + O2 + H(+) = 3-hydroxy-L-kynurenine + NADP(+) + H2O</text>
        <dbReference type="Rhea" id="RHEA:20545"/>
        <dbReference type="ChEBI" id="CHEBI:15377"/>
        <dbReference type="ChEBI" id="CHEBI:15378"/>
        <dbReference type="ChEBI" id="CHEBI:15379"/>
        <dbReference type="ChEBI" id="CHEBI:57783"/>
        <dbReference type="ChEBI" id="CHEBI:57959"/>
        <dbReference type="ChEBI" id="CHEBI:58125"/>
        <dbReference type="ChEBI" id="CHEBI:58349"/>
        <dbReference type="EC" id="1.14.13.9"/>
    </reaction>
</comment>
<evidence type="ECO:0000256" key="5">
    <source>
        <dbReference type="ARBA" id="ARBA00022827"/>
    </source>
</evidence>
<keyword evidence="8 11" id="KW-0503">Monooxygenase</keyword>
<keyword evidence="7 11" id="KW-0560">Oxidoreductase</keyword>
<dbReference type="GO" id="GO:0004502">
    <property type="term" value="F:kynurenine 3-monooxygenase activity"/>
    <property type="evidence" value="ECO:0007669"/>
    <property type="project" value="UniProtKB-UniRule"/>
</dbReference>
<dbReference type="GO" id="GO:0019805">
    <property type="term" value="P:quinolinate biosynthetic process"/>
    <property type="evidence" value="ECO:0007669"/>
    <property type="project" value="UniProtKB-UniRule"/>
</dbReference>
<gene>
    <name evidence="11" type="primary">BNA4</name>
    <name evidence="14" type="ORF">CC80DRAFT_529619</name>
</gene>
<evidence type="ECO:0000256" key="1">
    <source>
        <dbReference type="ARBA" id="ARBA00001974"/>
    </source>
</evidence>
<evidence type="ECO:0000256" key="9">
    <source>
        <dbReference type="ARBA" id="ARBA00023128"/>
    </source>
</evidence>
<dbReference type="PANTHER" id="PTHR46028">
    <property type="entry name" value="KYNURENINE 3-MONOOXYGENASE"/>
    <property type="match status" value="1"/>
</dbReference>
<keyword evidence="12" id="KW-1133">Transmembrane helix</keyword>
<evidence type="ECO:0000313" key="14">
    <source>
        <dbReference type="EMBL" id="KAF1949147.1"/>
    </source>
</evidence>
<dbReference type="EMBL" id="ML977041">
    <property type="protein sequence ID" value="KAF1949147.1"/>
    <property type="molecule type" value="Genomic_DNA"/>
</dbReference>
<dbReference type="InterPro" id="IPR036188">
    <property type="entry name" value="FAD/NAD-bd_sf"/>
</dbReference>
<feature type="transmembrane region" description="Helical" evidence="12">
    <location>
        <begin position="434"/>
        <end position="454"/>
    </location>
</feature>
<keyword evidence="4 11" id="KW-1000">Mitochondrion outer membrane</keyword>
<dbReference type="GO" id="GO:0071949">
    <property type="term" value="F:FAD binding"/>
    <property type="evidence" value="ECO:0007669"/>
    <property type="project" value="InterPro"/>
</dbReference>
<dbReference type="GO" id="GO:0070189">
    <property type="term" value="P:kynurenine metabolic process"/>
    <property type="evidence" value="ECO:0007669"/>
    <property type="project" value="TreeGrafter"/>
</dbReference>
<comment type="similarity">
    <text evidence="11">Belongs to the aromatic-ring hydroxylase family. KMO subfamily.</text>
</comment>
<dbReference type="FunFam" id="3.50.50.60:FF:000129">
    <property type="entry name" value="Kynurenine 3-monooxygenase"/>
    <property type="match status" value="1"/>
</dbReference>
<proteinExistence type="inferred from homology"/>
<dbReference type="PRINTS" id="PR00420">
    <property type="entry name" value="RNGMNOXGNASE"/>
</dbReference>
<dbReference type="Gene3D" id="3.50.50.60">
    <property type="entry name" value="FAD/NAD(P)-binding domain"/>
    <property type="match status" value="1"/>
</dbReference>
<keyword evidence="15" id="KW-1185">Reference proteome</keyword>
<dbReference type="GO" id="GO:0005741">
    <property type="term" value="C:mitochondrial outer membrane"/>
    <property type="evidence" value="ECO:0007669"/>
    <property type="project" value="UniProtKB-SubCell"/>
</dbReference>
<evidence type="ECO:0000256" key="3">
    <source>
        <dbReference type="ARBA" id="ARBA00022642"/>
    </source>
</evidence>
<keyword evidence="12" id="KW-0812">Transmembrane</keyword>
<dbReference type="EC" id="1.14.13.9" evidence="11"/>
<keyword evidence="6 11" id="KW-0521">NADP</keyword>
<keyword evidence="9 11" id="KW-0496">Mitochondrion</keyword>
<feature type="domain" description="FAD-binding" evidence="13">
    <location>
        <begin position="5"/>
        <end position="368"/>
    </location>
</feature>
<evidence type="ECO:0000256" key="11">
    <source>
        <dbReference type="HAMAP-Rule" id="MF_03018"/>
    </source>
</evidence>
<dbReference type="SUPFAM" id="SSF51905">
    <property type="entry name" value="FAD/NAD(P)-binding domain"/>
    <property type="match status" value="1"/>
</dbReference>
<evidence type="ECO:0000256" key="6">
    <source>
        <dbReference type="ARBA" id="ARBA00022857"/>
    </source>
</evidence>
<evidence type="ECO:0000256" key="12">
    <source>
        <dbReference type="SAM" id="Phobius"/>
    </source>
</evidence>
<name>A0A6A5TJN3_9PLEO</name>
<protein>
    <recommendedName>
        <fullName evidence="11">Kynurenine 3-monooxygenase</fullName>
        <ecNumber evidence="11">1.14.13.9</ecNumber>
    </recommendedName>
    <alternativeName>
        <fullName evidence="11">Biosynthesis of nicotinic acid protein 4</fullName>
    </alternativeName>
    <alternativeName>
        <fullName evidence="11">Kynurenine 3-hydroxylase</fullName>
    </alternativeName>
</protein>
<dbReference type="HAMAP" id="MF_01971">
    <property type="entry name" value="Kynurenine_monooxygenase"/>
    <property type="match status" value="1"/>
</dbReference>
<comment type="cofactor">
    <cofactor evidence="1 11">
        <name>FAD</name>
        <dbReference type="ChEBI" id="CHEBI:57692"/>
    </cofactor>
</comment>
<dbReference type="Proteomes" id="UP000800035">
    <property type="component" value="Unassembled WGS sequence"/>
</dbReference>
<keyword evidence="5 11" id="KW-0274">FAD</keyword>
<keyword evidence="11 12" id="KW-0472">Membrane</keyword>
<dbReference type="UniPathway" id="UPA00253">
    <property type="reaction ID" value="UER00328"/>
</dbReference>
<evidence type="ECO:0000259" key="13">
    <source>
        <dbReference type="Pfam" id="PF01494"/>
    </source>
</evidence>
<comment type="pathway">
    <text evidence="11">Cofactor biosynthesis; NAD(+) biosynthesis; quinolinate from L-kynurenine: step 1/3.</text>
</comment>
<keyword evidence="2 11" id="KW-0285">Flavoprotein</keyword>
<sequence>MPEKTIVVGAGPVGSLAALYAAVRGHDVEIYELRPDLRDPETVPLNFAKSINLALSERGINSLRKTGLSDLTEAVLNETFPMHGRMIHIRKHGEYVREPQLYDARGKSLLAMDRTGLNKTLLDHLESMPNVKFFFHHKLISVDFQKKLAWFERRAKHDDPVRGFETEVNFDFLIGADGAHSAVRYHLMKFVPMSYQQEYIDKLWCQFHIPPAPDGDFRLPPNYLHIWPRDESMFIALPNLDKSFTATLFLTRSGFEALDASGKVIEYFTTNFPGVVPSLITEKDLRTQYTTNQHLSLISIKCTPYHYGTSGVIVGDAAHAMVPFYGQGMNAGLEDIRVLFDFIDAYPNDRAQALEEYSNQRTPDAHTINDLALRNYREMATDVTKPLYLLRKWLEEKLDLHLPGVGWATQYSRVTFSNMRYSEVLWRAQRQAGFLNGVVGVLLLLGVGSGVWLARGGAVQRVRMGVLRGVCRVARGMQGAGGG</sequence>
<evidence type="ECO:0000256" key="4">
    <source>
        <dbReference type="ARBA" id="ARBA00022787"/>
    </source>
</evidence>
<dbReference type="Pfam" id="PF01494">
    <property type="entry name" value="FAD_binding_3"/>
    <property type="match status" value="1"/>
</dbReference>
<dbReference type="PANTHER" id="PTHR46028:SF2">
    <property type="entry name" value="KYNURENINE 3-MONOOXYGENASE"/>
    <property type="match status" value="1"/>
</dbReference>
<comment type="function">
    <text evidence="11">Catalyzes the hydroxylation of L-kynurenine (L-Kyn) to form 3-hydroxy-L-kynurenine (L-3OHKyn). Required for synthesis of quinolinic acid.</text>
</comment>
<dbReference type="InterPro" id="IPR027545">
    <property type="entry name" value="Kynurenine_monooxygenase"/>
</dbReference>
<comment type="subcellular location">
    <subcellularLocation>
        <location evidence="11">Mitochondrion outer membrane</location>
    </subcellularLocation>
</comment>
<dbReference type="GO" id="GO:0043420">
    <property type="term" value="P:anthranilate metabolic process"/>
    <property type="evidence" value="ECO:0007669"/>
    <property type="project" value="UniProtKB-UniRule"/>
</dbReference>
<evidence type="ECO:0000256" key="8">
    <source>
        <dbReference type="ARBA" id="ARBA00023033"/>
    </source>
</evidence>
<keyword evidence="3 11" id="KW-0662">Pyridine nucleotide biosynthesis</keyword>
<dbReference type="AlphaFoldDB" id="A0A6A5TJN3"/>
<evidence type="ECO:0000313" key="15">
    <source>
        <dbReference type="Proteomes" id="UP000800035"/>
    </source>
</evidence>
<evidence type="ECO:0000256" key="2">
    <source>
        <dbReference type="ARBA" id="ARBA00022630"/>
    </source>
</evidence>
<accession>A0A6A5TJN3</accession>
<dbReference type="GO" id="GO:0006569">
    <property type="term" value="P:L-tryptophan catabolic process"/>
    <property type="evidence" value="ECO:0007669"/>
    <property type="project" value="UniProtKB-UniRule"/>
</dbReference>
<dbReference type="InterPro" id="IPR002938">
    <property type="entry name" value="FAD-bd"/>
</dbReference>
<dbReference type="OrthoDB" id="10053569at2759"/>
<dbReference type="GO" id="GO:0034354">
    <property type="term" value="P:'de novo' NAD+ biosynthetic process from L-tryptophan"/>
    <property type="evidence" value="ECO:0007669"/>
    <property type="project" value="UniProtKB-UniRule"/>
</dbReference>
<organism evidence="14 15">
    <name type="scientific">Byssothecium circinans</name>
    <dbReference type="NCBI Taxonomy" id="147558"/>
    <lineage>
        <taxon>Eukaryota</taxon>
        <taxon>Fungi</taxon>
        <taxon>Dikarya</taxon>
        <taxon>Ascomycota</taxon>
        <taxon>Pezizomycotina</taxon>
        <taxon>Dothideomycetes</taxon>
        <taxon>Pleosporomycetidae</taxon>
        <taxon>Pleosporales</taxon>
        <taxon>Massarineae</taxon>
        <taxon>Massarinaceae</taxon>
        <taxon>Byssothecium</taxon>
    </lineage>
</organism>
<reference evidence="14" key="1">
    <citation type="journal article" date="2020" name="Stud. Mycol.">
        <title>101 Dothideomycetes genomes: a test case for predicting lifestyles and emergence of pathogens.</title>
        <authorList>
            <person name="Haridas S."/>
            <person name="Albert R."/>
            <person name="Binder M."/>
            <person name="Bloem J."/>
            <person name="Labutti K."/>
            <person name="Salamov A."/>
            <person name="Andreopoulos B."/>
            <person name="Baker S."/>
            <person name="Barry K."/>
            <person name="Bills G."/>
            <person name="Bluhm B."/>
            <person name="Cannon C."/>
            <person name="Castanera R."/>
            <person name="Culley D."/>
            <person name="Daum C."/>
            <person name="Ezra D."/>
            <person name="Gonzalez J."/>
            <person name="Henrissat B."/>
            <person name="Kuo A."/>
            <person name="Liang C."/>
            <person name="Lipzen A."/>
            <person name="Lutzoni F."/>
            <person name="Magnuson J."/>
            <person name="Mondo S."/>
            <person name="Nolan M."/>
            <person name="Ohm R."/>
            <person name="Pangilinan J."/>
            <person name="Park H.-J."/>
            <person name="Ramirez L."/>
            <person name="Alfaro M."/>
            <person name="Sun H."/>
            <person name="Tritt A."/>
            <person name="Yoshinaga Y."/>
            <person name="Zwiers L.-H."/>
            <person name="Turgeon B."/>
            <person name="Goodwin S."/>
            <person name="Spatafora J."/>
            <person name="Crous P."/>
            <person name="Grigoriev I."/>
        </authorList>
    </citation>
    <scope>NUCLEOTIDE SEQUENCE</scope>
    <source>
        <strain evidence="14">CBS 675.92</strain>
    </source>
</reference>